<dbReference type="AlphaFoldDB" id="A0A382WVK3"/>
<reference evidence="1" key="1">
    <citation type="submission" date="2018-05" db="EMBL/GenBank/DDBJ databases">
        <authorList>
            <person name="Lanie J.A."/>
            <person name="Ng W.-L."/>
            <person name="Kazmierczak K.M."/>
            <person name="Andrzejewski T.M."/>
            <person name="Davidsen T.M."/>
            <person name="Wayne K.J."/>
            <person name="Tettelin H."/>
            <person name="Glass J.I."/>
            <person name="Rusch D."/>
            <person name="Podicherti R."/>
            <person name="Tsui H.-C.T."/>
            <person name="Winkler M.E."/>
        </authorList>
    </citation>
    <scope>NUCLEOTIDE SEQUENCE</scope>
</reference>
<organism evidence="1">
    <name type="scientific">marine metagenome</name>
    <dbReference type="NCBI Taxonomy" id="408172"/>
    <lineage>
        <taxon>unclassified sequences</taxon>
        <taxon>metagenomes</taxon>
        <taxon>ecological metagenomes</taxon>
    </lineage>
</organism>
<evidence type="ECO:0000313" key="1">
    <source>
        <dbReference type="EMBL" id="SVD62733.1"/>
    </source>
</evidence>
<accession>A0A382WVK3</accession>
<feature type="non-terminal residue" evidence="1">
    <location>
        <position position="34"/>
    </location>
</feature>
<name>A0A382WVK3_9ZZZZ</name>
<protein>
    <submittedName>
        <fullName evidence="1">Uncharacterized protein</fullName>
    </submittedName>
</protein>
<proteinExistence type="predicted"/>
<dbReference type="EMBL" id="UINC01162787">
    <property type="protein sequence ID" value="SVD62733.1"/>
    <property type="molecule type" value="Genomic_DNA"/>
</dbReference>
<gene>
    <name evidence="1" type="ORF">METZ01_LOCUS415587</name>
</gene>
<sequence length="34" mass="3843">MHDTISKELLDDTNKICDELLPDKEALEATSQLL</sequence>